<evidence type="ECO:0000313" key="2">
    <source>
        <dbReference type="EMBL" id="TSJ79283.1"/>
    </source>
</evidence>
<evidence type="ECO:0000259" key="1">
    <source>
        <dbReference type="Pfam" id="PF01261"/>
    </source>
</evidence>
<dbReference type="OrthoDB" id="3185623at2"/>
<keyword evidence="2" id="KW-0413">Isomerase</keyword>
<proteinExistence type="predicted"/>
<sequence length="266" mass="29106">MLYSFMSFSSTQLNLTDTLALAKRLGYDAIEPRPGWDHRHGIELSTTPSERAAIRRQITDSGIAVACLAPGLRFANPATASQQLAEASAYIDLAADIGAPLLRVFGGELGAGIDRDTAIVNVADALRSLVPQARARGVKICMETHDAWTNPDHVAAVLERVNDPHVRAVWDVMHPLRASGWSIRDAFDRLRPWIEHVHIHDGTFEKSKLEFAPIGRGLYDIPAVFACLAEMNYTGYLSGEWINCDDTIDLATELAAMKSLESAARA</sequence>
<dbReference type="Gene3D" id="3.20.20.150">
    <property type="entry name" value="Divalent-metal-dependent TIM barrel enzymes"/>
    <property type="match status" value="1"/>
</dbReference>
<dbReference type="InterPro" id="IPR050312">
    <property type="entry name" value="IolE/XylAMocC-like"/>
</dbReference>
<accession>A0A556QRN1</accession>
<keyword evidence="3" id="KW-1185">Reference proteome</keyword>
<reference evidence="2 3" key="1">
    <citation type="submission" date="2019-07" db="EMBL/GenBank/DDBJ databases">
        <title>Description of 53C-WASEF.</title>
        <authorList>
            <person name="Pitt A."/>
            <person name="Hahn M.W."/>
        </authorList>
    </citation>
    <scope>NUCLEOTIDE SEQUENCE [LARGE SCALE GENOMIC DNA]</scope>
    <source>
        <strain evidence="2 3">53C-WASEF</strain>
    </source>
</reference>
<dbReference type="RefSeq" id="WP_144229671.1">
    <property type="nucleotide sequence ID" value="NZ_CBCRVV010000020.1"/>
</dbReference>
<organism evidence="2 3">
    <name type="scientific">Rariglobus hedericola</name>
    <dbReference type="NCBI Taxonomy" id="2597822"/>
    <lineage>
        <taxon>Bacteria</taxon>
        <taxon>Pseudomonadati</taxon>
        <taxon>Verrucomicrobiota</taxon>
        <taxon>Opitutia</taxon>
        <taxon>Opitutales</taxon>
        <taxon>Opitutaceae</taxon>
        <taxon>Rariglobus</taxon>
    </lineage>
</organism>
<dbReference type="PANTHER" id="PTHR12110">
    <property type="entry name" value="HYDROXYPYRUVATE ISOMERASE"/>
    <property type="match status" value="1"/>
</dbReference>
<evidence type="ECO:0000313" key="3">
    <source>
        <dbReference type="Proteomes" id="UP000315648"/>
    </source>
</evidence>
<dbReference type="EMBL" id="VMBG01000001">
    <property type="protein sequence ID" value="TSJ79283.1"/>
    <property type="molecule type" value="Genomic_DNA"/>
</dbReference>
<dbReference type="GO" id="GO:0016853">
    <property type="term" value="F:isomerase activity"/>
    <property type="evidence" value="ECO:0007669"/>
    <property type="project" value="UniProtKB-KW"/>
</dbReference>
<dbReference type="Proteomes" id="UP000315648">
    <property type="component" value="Unassembled WGS sequence"/>
</dbReference>
<dbReference type="PANTHER" id="PTHR12110:SF41">
    <property type="entry name" value="INOSOSE DEHYDRATASE"/>
    <property type="match status" value="1"/>
</dbReference>
<dbReference type="Pfam" id="PF01261">
    <property type="entry name" value="AP_endonuc_2"/>
    <property type="match status" value="1"/>
</dbReference>
<dbReference type="InterPro" id="IPR036237">
    <property type="entry name" value="Xyl_isomerase-like_sf"/>
</dbReference>
<dbReference type="SUPFAM" id="SSF51658">
    <property type="entry name" value="Xylose isomerase-like"/>
    <property type="match status" value="1"/>
</dbReference>
<protein>
    <submittedName>
        <fullName evidence="2">Sugar phosphate isomerase/epimerase</fullName>
    </submittedName>
</protein>
<name>A0A556QRN1_9BACT</name>
<dbReference type="InterPro" id="IPR013022">
    <property type="entry name" value="Xyl_isomerase-like_TIM-brl"/>
</dbReference>
<feature type="domain" description="Xylose isomerase-like TIM barrel" evidence="1">
    <location>
        <begin position="19"/>
        <end position="245"/>
    </location>
</feature>
<comment type="caution">
    <text evidence="2">The sequence shown here is derived from an EMBL/GenBank/DDBJ whole genome shotgun (WGS) entry which is preliminary data.</text>
</comment>
<gene>
    <name evidence="2" type="ORF">FPL22_08320</name>
</gene>
<dbReference type="AlphaFoldDB" id="A0A556QRN1"/>